<feature type="region of interest" description="Disordered" evidence="1">
    <location>
        <begin position="643"/>
        <end position="685"/>
    </location>
</feature>
<feature type="compositionally biased region" description="Gly residues" evidence="1">
    <location>
        <begin position="240"/>
        <end position="254"/>
    </location>
</feature>
<keyword evidence="3" id="KW-1185">Reference proteome</keyword>
<feature type="compositionally biased region" description="Low complexity" evidence="1">
    <location>
        <begin position="118"/>
        <end position="136"/>
    </location>
</feature>
<feature type="compositionally biased region" description="Basic residues" evidence="1">
    <location>
        <begin position="529"/>
        <end position="554"/>
    </location>
</feature>
<feature type="region of interest" description="Disordered" evidence="1">
    <location>
        <begin position="109"/>
        <end position="161"/>
    </location>
</feature>
<feature type="compositionally biased region" description="Polar residues" evidence="1">
    <location>
        <begin position="143"/>
        <end position="154"/>
    </location>
</feature>
<sequence>MSAATKAPSHRSRASATATPADYHHLSPHDLDSTAVSPKFRILSGTGSPCGEGNWIALSGREVLLEEEYSEVEYSDMEGEDDMIFDSPPYYHYDDRDMIPDPLLAQQQHALHHPARYQQQQQHQQQHQQQPQPHQQVHAATAVSPSPVYQQQPNRSRRRRIVPVDRHLLTEQEQEDALRASLSTLLAATPRPKFTQRQRPKKLYSLDPRSQRSSPLVPASPTHVYYSSTTSPHLLPVVSGSGGNNGSGGGGGPSNNGRLLLSESPYGDISPVYFSGSYTPLSWEYESGSSDSEAARSSTAGLYGSGGGSGGASSAGGSSRRGIFSGASSTGDFGGRDYYEIESSTLNSAAADHQHFFYPSSGSTTPLHSPLEGGGAGGAHLHLSVLSASSGGKSSHHSTAPMSPLEPNPVDVCATTASTAEKVLSGPSSILAGRFVSWSTKAQSILEHASKVPLPTSSGSSGWSSESGEEGSEPNSALSSPDYTPPRSPCPSPNLSPVSSGASTPTRAHYYSHHGPAPSPPPGTVASASRRKRCPPPSYHGHHGHHHHHNHHNCNHPVIPEPHQFFFSRALDQRALASHVSIARIGMVGALCSPSHVGLRAGGTAGQMMLRGSSPLRPAHTFPAPSPFMGGIVRNTGGSVTPTTTAASTVTSGGPTPVSSPTLASSSDIGGHGDGSGGMAGVDDKENWRWLGPDLGLNLWQATLGAAVRFGTRSVVTKASLASHQAKESAKAGSSGGGGGAAQERRPIPMGERSPNRPHHSPSASMTTST</sequence>
<dbReference type="Proteomes" id="UP000807716">
    <property type="component" value="Unassembled WGS sequence"/>
</dbReference>
<evidence type="ECO:0000313" key="2">
    <source>
        <dbReference type="EMBL" id="KAG0260912.1"/>
    </source>
</evidence>
<organism evidence="2 3">
    <name type="scientific">Actinomortierella ambigua</name>
    <dbReference type="NCBI Taxonomy" id="1343610"/>
    <lineage>
        <taxon>Eukaryota</taxon>
        <taxon>Fungi</taxon>
        <taxon>Fungi incertae sedis</taxon>
        <taxon>Mucoromycota</taxon>
        <taxon>Mortierellomycotina</taxon>
        <taxon>Mortierellomycetes</taxon>
        <taxon>Mortierellales</taxon>
        <taxon>Mortierellaceae</taxon>
        <taxon>Actinomortierella</taxon>
    </lineage>
</organism>
<feature type="region of interest" description="Disordered" evidence="1">
    <location>
        <begin position="722"/>
        <end position="770"/>
    </location>
</feature>
<dbReference type="AlphaFoldDB" id="A0A9P6Q565"/>
<feature type="compositionally biased region" description="Polar residues" evidence="1">
    <location>
        <begin position="495"/>
        <end position="506"/>
    </location>
</feature>
<evidence type="ECO:0000313" key="3">
    <source>
        <dbReference type="Proteomes" id="UP000807716"/>
    </source>
</evidence>
<gene>
    <name evidence="2" type="ORF">DFQ27_003278</name>
</gene>
<feature type="compositionally biased region" description="Gly residues" evidence="1">
    <location>
        <begin position="670"/>
        <end position="680"/>
    </location>
</feature>
<comment type="caution">
    <text evidence="2">The sequence shown here is derived from an EMBL/GenBank/DDBJ whole genome shotgun (WGS) entry which is preliminary data.</text>
</comment>
<feature type="region of interest" description="Disordered" evidence="1">
    <location>
        <begin position="236"/>
        <end position="262"/>
    </location>
</feature>
<reference evidence="2" key="1">
    <citation type="journal article" date="2020" name="Fungal Divers.">
        <title>Resolving the Mortierellaceae phylogeny through synthesis of multi-gene phylogenetics and phylogenomics.</title>
        <authorList>
            <person name="Vandepol N."/>
            <person name="Liber J."/>
            <person name="Desiro A."/>
            <person name="Na H."/>
            <person name="Kennedy M."/>
            <person name="Barry K."/>
            <person name="Grigoriev I.V."/>
            <person name="Miller A.N."/>
            <person name="O'Donnell K."/>
            <person name="Stajich J.E."/>
            <person name="Bonito G."/>
        </authorList>
    </citation>
    <scope>NUCLEOTIDE SEQUENCE</scope>
    <source>
        <strain evidence="2">BC1065</strain>
    </source>
</reference>
<feature type="compositionally biased region" description="Low complexity" evidence="1">
    <location>
        <begin position="287"/>
        <end position="302"/>
    </location>
</feature>
<name>A0A9P6Q565_9FUNG</name>
<evidence type="ECO:0000256" key="1">
    <source>
        <dbReference type="SAM" id="MobiDB-lite"/>
    </source>
</evidence>
<feature type="region of interest" description="Disordered" evidence="1">
    <location>
        <begin position="452"/>
        <end position="556"/>
    </location>
</feature>
<proteinExistence type="predicted"/>
<feature type="region of interest" description="Disordered" evidence="1">
    <location>
        <begin position="285"/>
        <end position="321"/>
    </location>
</feature>
<feature type="region of interest" description="Disordered" evidence="1">
    <location>
        <begin position="388"/>
        <end position="411"/>
    </location>
</feature>
<feature type="compositionally biased region" description="Low complexity" evidence="1">
    <location>
        <begin position="457"/>
        <end position="466"/>
    </location>
</feature>
<accession>A0A9P6Q565</accession>
<feature type="compositionally biased region" description="Pro residues" evidence="1">
    <location>
        <begin position="483"/>
        <end position="494"/>
    </location>
</feature>
<feature type="region of interest" description="Disordered" evidence="1">
    <location>
        <begin position="1"/>
        <end position="32"/>
    </location>
</feature>
<feature type="compositionally biased region" description="Gly residues" evidence="1">
    <location>
        <begin position="303"/>
        <end position="314"/>
    </location>
</feature>
<protein>
    <submittedName>
        <fullName evidence="2">Uncharacterized protein</fullName>
    </submittedName>
</protein>
<feature type="compositionally biased region" description="Basic and acidic residues" evidence="1">
    <location>
        <begin position="22"/>
        <end position="32"/>
    </location>
</feature>
<feature type="region of interest" description="Disordered" evidence="1">
    <location>
        <begin position="189"/>
        <end position="219"/>
    </location>
</feature>
<feature type="compositionally biased region" description="Low complexity" evidence="1">
    <location>
        <begin position="643"/>
        <end position="656"/>
    </location>
</feature>
<dbReference type="EMBL" id="JAAAJB010000234">
    <property type="protein sequence ID" value="KAG0260912.1"/>
    <property type="molecule type" value="Genomic_DNA"/>
</dbReference>
<dbReference type="OrthoDB" id="2015372at2759"/>